<keyword evidence="1" id="KW-1133">Transmembrane helix</keyword>
<evidence type="ECO:0000256" key="1">
    <source>
        <dbReference type="SAM" id="Phobius"/>
    </source>
</evidence>
<dbReference type="PANTHER" id="PTHR34220">
    <property type="entry name" value="SENSOR HISTIDINE KINASE YPDA"/>
    <property type="match status" value="1"/>
</dbReference>
<proteinExistence type="predicted"/>
<keyword evidence="5" id="KW-1185">Reference proteome</keyword>
<keyword evidence="4" id="KW-0808">Transferase</keyword>
<evidence type="ECO:0000313" key="4">
    <source>
        <dbReference type="EMBL" id="MBO9202569.1"/>
    </source>
</evidence>
<sequence>MVKTFILCLLLPVMAMQGVAQIKWTRSSTLLTDNAWENYSTTYISPEDENTKPVLVTAIPYNGIYSHEDQYGLPFSMSGNQSLFGFVSRLSAKTQQLFTYDSSNVYFITPGIHPSNARLYEYRVLLNGKMVITPWTTITQFTDDDFQLNNFKKHLGFLGGYKTTWGNGIVVELRRTGSDSLLASSAVAWAETKPQLLQIYTPGDLEDLLSLLKTSYNPYTPEVPSGELLKWRTRYARNQLDPETGLPKKLVLQPGESSVIFYLRSGVFKRYAIEYQLLKDGKVVIKWQPNDKDNSFIRLKELSHGDYQLFIRYSAQRHNVIRYPFEVEPAWYQTGLFKGVAAFLLVAFISAIYLFYRLIKQQRRTRAAEAKKQQLALELKAIHTQLNPHFIFNSLSSIQGLINTNEIKAANQYLSEFGTLMRNTLTGKDKNFTTLAEDISTIDNYLKLEQLRFGFLYSISTDENIDVRETEVPFLLLQPIVENAVKHGVGGMQDGGVITLTFRREDNNLIASVADNGKGFSDKAKTGYGLKLTRDRITLLNQTMSDRSLALAIEDNVPGTLVKINFINWLL</sequence>
<dbReference type="PANTHER" id="PTHR34220:SF7">
    <property type="entry name" value="SENSOR HISTIDINE KINASE YPDA"/>
    <property type="match status" value="1"/>
</dbReference>
<accession>A0ABS3YXI9</accession>
<name>A0ABS3YXI9_9BACT</name>
<dbReference type="InterPro" id="IPR013783">
    <property type="entry name" value="Ig-like_fold"/>
</dbReference>
<keyword evidence="2" id="KW-0732">Signal</keyword>
<gene>
    <name evidence="4" type="ORF">J7I42_19935</name>
</gene>
<dbReference type="SUPFAM" id="SSF55874">
    <property type="entry name" value="ATPase domain of HSP90 chaperone/DNA topoisomerase II/histidine kinase"/>
    <property type="match status" value="1"/>
</dbReference>
<dbReference type="RefSeq" id="WP_209140614.1">
    <property type="nucleotide sequence ID" value="NZ_JAGHKO010000004.1"/>
</dbReference>
<dbReference type="Proteomes" id="UP000677244">
    <property type="component" value="Unassembled WGS sequence"/>
</dbReference>
<keyword evidence="1" id="KW-0472">Membrane</keyword>
<feature type="chain" id="PRO_5045520769" evidence="2">
    <location>
        <begin position="21"/>
        <end position="571"/>
    </location>
</feature>
<dbReference type="EMBL" id="JAGHKO010000004">
    <property type="protein sequence ID" value="MBO9202569.1"/>
    <property type="molecule type" value="Genomic_DNA"/>
</dbReference>
<feature type="signal peptide" evidence="2">
    <location>
        <begin position="1"/>
        <end position="20"/>
    </location>
</feature>
<dbReference type="GO" id="GO:0016301">
    <property type="term" value="F:kinase activity"/>
    <property type="evidence" value="ECO:0007669"/>
    <property type="project" value="UniProtKB-KW"/>
</dbReference>
<dbReference type="Gene3D" id="2.60.40.10">
    <property type="entry name" value="Immunoglobulins"/>
    <property type="match status" value="1"/>
</dbReference>
<dbReference type="InterPro" id="IPR036890">
    <property type="entry name" value="HATPase_C_sf"/>
</dbReference>
<dbReference type="Gene3D" id="3.30.565.10">
    <property type="entry name" value="Histidine kinase-like ATPase, C-terminal domain"/>
    <property type="match status" value="1"/>
</dbReference>
<feature type="transmembrane region" description="Helical" evidence="1">
    <location>
        <begin position="336"/>
        <end position="356"/>
    </location>
</feature>
<protein>
    <submittedName>
        <fullName evidence="4">Histidine kinase</fullName>
    </submittedName>
</protein>
<evidence type="ECO:0000259" key="3">
    <source>
        <dbReference type="Pfam" id="PF06580"/>
    </source>
</evidence>
<organism evidence="4 5">
    <name type="scientific">Niastella soli</name>
    <dbReference type="NCBI Taxonomy" id="2821487"/>
    <lineage>
        <taxon>Bacteria</taxon>
        <taxon>Pseudomonadati</taxon>
        <taxon>Bacteroidota</taxon>
        <taxon>Chitinophagia</taxon>
        <taxon>Chitinophagales</taxon>
        <taxon>Chitinophagaceae</taxon>
        <taxon>Niastella</taxon>
    </lineage>
</organism>
<dbReference type="InterPro" id="IPR010559">
    <property type="entry name" value="Sig_transdc_His_kin_internal"/>
</dbReference>
<keyword evidence="4" id="KW-0418">Kinase</keyword>
<comment type="caution">
    <text evidence="4">The sequence shown here is derived from an EMBL/GenBank/DDBJ whole genome shotgun (WGS) entry which is preliminary data.</text>
</comment>
<dbReference type="Pfam" id="PF06580">
    <property type="entry name" value="His_kinase"/>
    <property type="match status" value="1"/>
</dbReference>
<reference evidence="4 5" key="1">
    <citation type="submission" date="2021-03" db="EMBL/GenBank/DDBJ databases">
        <title>Assistant Professor.</title>
        <authorList>
            <person name="Huq M.A."/>
        </authorList>
    </citation>
    <scope>NUCLEOTIDE SEQUENCE [LARGE SCALE GENOMIC DNA]</scope>
    <source>
        <strain evidence="4 5">MAH-29</strain>
    </source>
</reference>
<evidence type="ECO:0000313" key="5">
    <source>
        <dbReference type="Proteomes" id="UP000677244"/>
    </source>
</evidence>
<keyword evidence="1" id="KW-0812">Transmembrane</keyword>
<dbReference type="InterPro" id="IPR050640">
    <property type="entry name" value="Bact_2-comp_sensor_kinase"/>
</dbReference>
<evidence type="ECO:0000256" key="2">
    <source>
        <dbReference type="SAM" id="SignalP"/>
    </source>
</evidence>
<feature type="domain" description="Signal transduction histidine kinase internal region" evidence="3">
    <location>
        <begin position="378"/>
        <end position="454"/>
    </location>
</feature>